<accession>A0A6A5XNJ7</accession>
<name>A0A6A5XNJ7_9PLEO</name>
<feature type="transmembrane region" description="Helical" evidence="1">
    <location>
        <begin position="54"/>
        <end position="73"/>
    </location>
</feature>
<dbReference type="PANTHER" id="PTHR37019:SF1">
    <property type="entry name" value="EXPERA DOMAIN-CONTAINING PROTEIN"/>
    <property type="match status" value="1"/>
</dbReference>
<organism evidence="3 4">
    <name type="scientific">Aaosphaeria arxii CBS 175.79</name>
    <dbReference type="NCBI Taxonomy" id="1450172"/>
    <lineage>
        <taxon>Eukaryota</taxon>
        <taxon>Fungi</taxon>
        <taxon>Dikarya</taxon>
        <taxon>Ascomycota</taxon>
        <taxon>Pezizomycotina</taxon>
        <taxon>Dothideomycetes</taxon>
        <taxon>Pleosporomycetidae</taxon>
        <taxon>Pleosporales</taxon>
        <taxon>Pleosporales incertae sedis</taxon>
        <taxon>Aaosphaeria</taxon>
    </lineage>
</organism>
<reference evidence="3" key="1">
    <citation type="journal article" date="2020" name="Stud. Mycol.">
        <title>101 Dothideomycetes genomes: a test case for predicting lifestyles and emergence of pathogens.</title>
        <authorList>
            <person name="Haridas S."/>
            <person name="Albert R."/>
            <person name="Binder M."/>
            <person name="Bloem J."/>
            <person name="Labutti K."/>
            <person name="Salamov A."/>
            <person name="Andreopoulos B."/>
            <person name="Baker S."/>
            <person name="Barry K."/>
            <person name="Bills G."/>
            <person name="Bluhm B."/>
            <person name="Cannon C."/>
            <person name="Castanera R."/>
            <person name="Culley D."/>
            <person name="Daum C."/>
            <person name="Ezra D."/>
            <person name="Gonzalez J."/>
            <person name="Henrissat B."/>
            <person name="Kuo A."/>
            <person name="Liang C."/>
            <person name="Lipzen A."/>
            <person name="Lutzoni F."/>
            <person name="Magnuson J."/>
            <person name="Mondo S."/>
            <person name="Nolan M."/>
            <person name="Ohm R."/>
            <person name="Pangilinan J."/>
            <person name="Park H.-J."/>
            <person name="Ramirez L."/>
            <person name="Alfaro M."/>
            <person name="Sun H."/>
            <person name="Tritt A."/>
            <person name="Yoshinaga Y."/>
            <person name="Zwiers L.-H."/>
            <person name="Turgeon B."/>
            <person name="Goodwin S."/>
            <person name="Spatafora J."/>
            <person name="Crous P."/>
            <person name="Grigoriev I."/>
        </authorList>
    </citation>
    <scope>NUCLEOTIDE SEQUENCE</scope>
    <source>
        <strain evidence="3">CBS 175.79</strain>
    </source>
</reference>
<evidence type="ECO:0000313" key="3">
    <source>
        <dbReference type="EMBL" id="KAF2014712.1"/>
    </source>
</evidence>
<keyword evidence="1" id="KW-1133">Transmembrane helix</keyword>
<dbReference type="Proteomes" id="UP000799778">
    <property type="component" value="Unassembled WGS sequence"/>
</dbReference>
<dbReference type="OrthoDB" id="5313995at2759"/>
<proteinExistence type="predicted"/>
<keyword evidence="4" id="KW-1185">Reference proteome</keyword>
<dbReference type="AlphaFoldDB" id="A0A6A5XNJ7"/>
<dbReference type="GeneID" id="54285694"/>
<dbReference type="InterPro" id="IPR056121">
    <property type="entry name" value="DUF7704"/>
</dbReference>
<dbReference type="RefSeq" id="XP_033383051.1">
    <property type="nucleotide sequence ID" value="XM_033528297.1"/>
</dbReference>
<feature type="transmembrane region" description="Helical" evidence="1">
    <location>
        <begin position="124"/>
        <end position="143"/>
    </location>
</feature>
<feature type="transmembrane region" description="Helical" evidence="1">
    <location>
        <begin position="85"/>
        <end position="104"/>
    </location>
</feature>
<keyword evidence="1" id="KW-0812">Transmembrane</keyword>
<evidence type="ECO:0000313" key="4">
    <source>
        <dbReference type="Proteomes" id="UP000799778"/>
    </source>
</evidence>
<sequence>MASLPHIPLLYRIMFLYFEPFSAFNGALLCHFRPANFLTTMSATATYSPSVQVIFDQVAACYILFAFNEAVVLRITKELRVWKTMILGMVLCDMLHIYGSWQALGTEVSLRPWLWRSEDALNMTILYGFLLLRLAFLAGIGLGKGVSEKKQA</sequence>
<feature type="domain" description="DUF7704" evidence="2">
    <location>
        <begin position="6"/>
        <end position="140"/>
    </location>
</feature>
<keyword evidence="1" id="KW-0472">Membrane</keyword>
<protein>
    <recommendedName>
        <fullName evidence="2">DUF7704 domain-containing protein</fullName>
    </recommendedName>
</protein>
<evidence type="ECO:0000259" key="2">
    <source>
        <dbReference type="Pfam" id="PF24803"/>
    </source>
</evidence>
<evidence type="ECO:0000256" key="1">
    <source>
        <dbReference type="SAM" id="Phobius"/>
    </source>
</evidence>
<feature type="transmembrane region" description="Helical" evidence="1">
    <location>
        <begin position="9"/>
        <end position="34"/>
    </location>
</feature>
<dbReference type="Pfam" id="PF24803">
    <property type="entry name" value="DUF7704"/>
    <property type="match status" value="1"/>
</dbReference>
<dbReference type="PANTHER" id="PTHR37019">
    <property type="entry name" value="CHROMOSOME 1, WHOLE GENOME SHOTGUN SEQUENCE"/>
    <property type="match status" value="1"/>
</dbReference>
<gene>
    <name evidence="3" type="ORF">BU24DRAFT_423611</name>
</gene>
<dbReference type="EMBL" id="ML978070">
    <property type="protein sequence ID" value="KAF2014712.1"/>
    <property type="molecule type" value="Genomic_DNA"/>
</dbReference>